<feature type="compositionally biased region" description="Basic residues" evidence="5">
    <location>
        <begin position="143"/>
        <end position="152"/>
    </location>
</feature>
<evidence type="ECO:0000256" key="4">
    <source>
        <dbReference type="PROSITE-ProRule" id="PRU00449"/>
    </source>
</evidence>
<feature type="domain" description="Ubiquitin-like" evidence="6">
    <location>
        <begin position="1"/>
        <end position="29"/>
    </location>
</feature>
<feature type="region of interest" description="Disordered" evidence="5">
    <location>
        <begin position="233"/>
        <end position="405"/>
    </location>
</feature>
<dbReference type="PROSITE" id="PS50053">
    <property type="entry name" value="UBIQUITIN_2"/>
    <property type="match status" value="1"/>
</dbReference>
<dbReference type="InterPro" id="IPR053061">
    <property type="entry name" value="AN1-type_zinc_finger"/>
</dbReference>
<reference evidence="8" key="1">
    <citation type="submission" date="2025-08" db="UniProtKB">
        <authorList>
            <consortium name="Ensembl"/>
        </authorList>
    </citation>
    <scope>IDENTIFICATION</scope>
</reference>
<sequence length="568" mass="60991">MELDDDYCLHDYGIAEGCTLKLVLAMRGGPINTRRVTMEDPMKEVAELMEGSREEGWGPRGGTGPRQVTFLVYREGDQLNFFRVVDRGDGTLTPLSDSSVCHVYGDDEADGECGAVAQQSLENSITMSKMKLLKAKMEDMNLSKKKSAKLKPHPPAGPLPGPCPQGPPSARHHHRLFRALPQLNHPWHTAGPSAPAAQHSSSSSSSSSLHLSQLARRAPPPFSSSCYMLQEEEPWETGAPPARIRPPPKVSRLDVGGSRLTRDCVYPQLPPLSARTPRPPEAGPEAGWPGAEGPTERHGPATGGRHSAAPCTSPRPHRCLRPRRRPSPRSGRCLSPLSSPAPPPPPPPPPSSSSSCSYSDCNPQAQLAAPTEPSSPPPPQPSSSSSGGPPPRPLRFRGIKVDTPGKRPEILSKEAARGITKLANHACKEPLGTLSNSQLLASLAASRASGARAEPPAPAASAQLFQDDLLRQISPMHRAVAHMVSTPTYHLPPVKAPVGSKKRISKHCLRCGKKTGLASSYECRCGNNFCATHRYAEAHDCTYDYKGAGRRFLQDTHPLVSAPKLPKI</sequence>
<dbReference type="Ensembl" id="ENSGMOT00000056038.1">
    <property type="protein sequence ID" value="ENSGMOP00000022530.1"/>
    <property type="gene ID" value="ENSGMOG00000006650.2"/>
</dbReference>
<dbReference type="PANTHER" id="PTHR46728">
    <property type="entry name" value="AN1-TYPE ZINC FINGER PROTEIN 4"/>
    <property type="match status" value="1"/>
</dbReference>
<dbReference type="PROSITE" id="PS51039">
    <property type="entry name" value="ZF_AN1"/>
    <property type="match status" value="1"/>
</dbReference>
<proteinExistence type="predicted"/>
<evidence type="ECO:0000259" key="7">
    <source>
        <dbReference type="PROSITE" id="PS51039"/>
    </source>
</evidence>
<dbReference type="Gene3D" id="3.10.20.90">
    <property type="entry name" value="Phosphatidylinositol 3-kinase Catalytic Subunit, Chain A, domain 1"/>
    <property type="match status" value="1"/>
</dbReference>
<feature type="compositionally biased region" description="Low complexity" evidence="5">
    <location>
        <begin position="283"/>
        <end position="293"/>
    </location>
</feature>
<dbReference type="Proteomes" id="UP000694546">
    <property type="component" value="Chromosome 15"/>
</dbReference>
<dbReference type="GeneTree" id="ENSGT00940000155716"/>
<feature type="compositionally biased region" description="Pro residues" evidence="5">
    <location>
        <begin position="339"/>
        <end position="351"/>
    </location>
</feature>
<feature type="domain" description="AN1-type" evidence="7">
    <location>
        <begin position="502"/>
        <end position="549"/>
    </location>
</feature>
<keyword evidence="3" id="KW-0862">Zinc</keyword>
<dbReference type="Gene3D" id="4.10.1110.10">
    <property type="entry name" value="AN1-like Zinc finger"/>
    <property type="match status" value="1"/>
</dbReference>
<dbReference type="SMART" id="SM00154">
    <property type="entry name" value="ZnF_AN1"/>
    <property type="match status" value="1"/>
</dbReference>
<reference evidence="8" key="2">
    <citation type="submission" date="2025-09" db="UniProtKB">
        <authorList>
            <consortium name="Ensembl"/>
        </authorList>
    </citation>
    <scope>IDENTIFICATION</scope>
</reference>
<evidence type="ECO:0000313" key="9">
    <source>
        <dbReference type="Proteomes" id="UP000694546"/>
    </source>
</evidence>
<dbReference type="InterPro" id="IPR000626">
    <property type="entry name" value="Ubiquitin-like_dom"/>
</dbReference>
<feature type="compositionally biased region" description="Basic residues" evidence="5">
    <location>
        <begin position="315"/>
        <end position="327"/>
    </location>
</feature>
<dbReference type="InterPro" id="IPR035896">
    <property type="entry name" value="AN1-like_Znf"/>
</dbReference>
<keyword evidence="9" id="KW-1185">Reference proteome</keyword>
<evidence type="ECO:0000256" key="5">
    <source>
        <dbReference type="SAM" id="MobiDB-lite"/>
    </source>
</evidence>
<dbReference type="GO" id="GO:0008270">
    <property type="term" value="F:zinc ion binding"/>
    <property type="evidence" value="ECO:0007669"/>
    <property type="project" value="UniProtKB-KW"/>
</dbReference>
<dbReference type="InterPro" id="IPR000058">
    <property type="entry name" value="Znf_AN1"/>
</dbReference>
<feature type="compositionally biased region" description="Low complexity" evidence="5">
    <location>
        <begin position="192"/>
        <end position="217"/>
    </location>
</feature>
<evidence type="ECO:0000313" key="8">
    <source>
        <dbReference type="Ensembl" id="ENSGMOP00000022530.1"/>
    </source>
</evidence>
<organism evidence="8 9">
    <name type="scientific">Gadus morhua</name>
    <name type="common">Atlantic cod</name>
    <dbReference type="NCBI Taxonomy" id="8049"/>
    <lineage>
        <taxon>Eukaryota</taxon>
        <taxon>Metazoa</taxon>
        <taxon>Chordata</taxon>
        <taxon>Craniata</taxon>
        <taxon>Vertebrata</taxon>
        <taxon>Euteleostomi</taxon>
        <taxon>Actinopterygii</taxon>
        <taxon>Neopterygii</taxon>
        <taxon>Teleostei</taxon>
        <taxon>Neoteleostei</taxon>
        <taxon>Acanthomorphata</taxon>
        <taxon>Zeiogadaria</taxon>
        <taxon>Gadariae</taxon>
        <taxon>Gadiformes</taxon>
        <taxon>Gadoidei</taxon>
        <taxon>Gadidae</taxon>
        <taxon>Gadus</taxon>
    </lineage>
</organism>
<evidence type="ECO:0000256" key="2">
    <source>
        <dbReference type="ARBA" id="ARBA00022771"/>
    </source>
</evidence>
<dbReference type="SUPFAM" id="SSF118310">
    <property type="entry name" value="AN1-like Zinc finger"/>
    <property type="match status" value="1"/>
</dbReference>
<dbReference type="OMA" id="ECRCGHN"/>
<dbReference type="AlphaFoldDB" id="A0A8C4ZUR2"/>
<feature type="region of interest" description="Disordered" evidence="5">
    <location>
        <begin position="184"/>
        <end position="217"/>
    </location>
</feature>
<evidence type="ECO:0000256" key="1">
    <source>
        <dbReference type="ARBA" id="ARBA00022723"/>
    </source>
</evidence>
<accession>A0A8C4ZUR2</accession>
<feature type="compositionally biased region" description="Pro residues" evidence="5">
    <location>
        <begin position="153"/>
        <end position="167"/>
    </location>
</feature>
<feature type="region of interest" description="Disordered" evidence="5">
    <location>
        <begin position="142"/>
        <end position="171"/>
    </location>
</feature>
<dbReference type="Pfam" id="PF01428">
    <property type="entry name" value="zf-AN1"/>
    <property type="match status" value="1"/>
</dbReference>
<feature type="compositionally biased region" description="Low complexity" evidence="5">
    <location>
        <begin position="328"/>
        <end position="338"/>
    </location>
</feature>
<dbReference type="PANTHER" id="PTHR46728:SF1">
    <property type="entry name" value="AN1-TYPE ZINC FINGER PROTEIN 4"/>
    <property type="match status" value="1"/>
</dbReference>
<gene>
    <name evidence="8" type="primary">ZFAND4</name>
</gene>
<protein>
    <submittedName>
        <fullName evidence="8">Zinc finger AN1-type containing 4</fullName>
    </submittedName>
</protein>
<keyword evidence="2 4" id="KW-0863">Zinc-finger</keyword>
<evidence type="ECO:0000259" key="6">
    <source>
        <dbReference type="PROSITE" id="PS50053"/>
    </source>
</evidence>
<keyword evidence="1" id="KW-0479">Metal-binding</keyword>
<name>A0A8C4ZUR2_GADMO</name>
<evidence type="ECO:0000256" key="3">
    <source>
        <dbReference type="ARBA" id="ARBA00022833"/>
    </source>
</evidence>